<dbReference type="EMBL" id="LR796552">
    <property type="protein sequence ID" value="CAB4150752.1"/>
    <property type="molecule type" value="Genomic_DNA"/>
</dbReference>
<evidence type="ECO:0000313" key="2">
    <source>
        <dbReference type="EMBL" id="CAB4150752.1"/>
    </source>
</evidence>
<sequence length="105" mass="12120">MSRLNMDLIAKRKITPGQWLDLVMKVPKNCRCEVAHIIWWDWFGSRDTVNRWSELDVFFKKPVWSNPTDETLIKALMGCGYSDTHAANRIGNKGNTVKANKLNKV</sequence>
<gene>
    <name evidence="1" type="ORF">UFOVP298_14</name>
    <name evidence="2" type="ORF">UFOVP572_25</name>
</gene>
<name>A0A6J5MWP4_9CAUD</name>
<reference evidence="2" key="1">
    <citation type="submission" date="2020-04" db="EMBL/GenBank/DDBJ databases">
        <authorList>
            <person name="Chiriac C."/>
            <person name="Salcher M."/>
            <person name="Ghai R."/>
            <person name="Kavagutti S V."/>
        </authorList>
    </citation>
    <scope>NUCLEOTIDE SEQUENCE</scope>
</reference>
<organism evidence="2">
    <name type="scientific">uncultured Caudovirales phage</name>
    <dbReference type="NCBI Taxonomy" id="2100421"/>
    <lineage>
        <taxon>Viruses</taxon>
        <taxon>Duplodnaviria</taxon>
        <taxon>Heunggongvirae</taxon>
        <taxon>Uroviricota</taxon>
        <taxon>Caudoviricetes</taxon>
        <taxon>Peduoviridae</taxon>
        <taxon>Maltschvirus</taxon>
        <taxon>Maltschvirus maltsch</taxon>
    </lineage>
</organism>
<proteinExistence type="predicted"/>
<accession>A0A6J5MWP4</accession>
<protein>
    <submittedName>
        <fullName evidence="2">Uncharacterized protein</fullName>
    </submittedName>
</protein>
<dbReference type="EMBL" id="LR796309">
    <property type="protein sequence ID" value="CAB4136075.1"/>
    <property type="molecule type" value="Genomic_DNA"/>
</dbReference>
<evidence type="ECO:0000313" key="1">
    <source>
        <dbReference type="EMBL" id="CAB4136075.1"/>
    </source>
</evidence>